<evidence type="ECO:0000259" key="1">
    <source>
        <dbReference type="PROSITE" id="PS51379"/>
    </source>
</evidence>
<protein>
    <recommendedName>
        <fullName evidence="1">4Fe-4S ferredoxin-type domain-containing protein</fullName>
    </recommendedName>
</protein>
<name>X0XDI1_9ZZZZ</name>
<sequence length="37" mass="4016">MSEEKVKKKQEGIKKLEDECINTGLCVECGACATVCP</sequence>
<organism evidence="2">
    <name type="scientific">marine sediment metagenome</name>
    <dbReference type="NCBI Taxonomy" id="412755"/>
    <lineage>
        <taxon>unclassified sequences</taxon>
        <taxon>metagenomes</taxon>
        <taxon>ecological metagenomes</taxon>
    </lineage>
</organism>
<evidence type="ECO:0000313" key="2">
    <source>
        <dbReference type="EMBL" id="GAG33447.1"/>
    </source>
</evidence>
<dbReference type="PROSITE" id="PS51379">
    <property type="entry name" value="4FE4S_FER_2"/>
    <property type="match status" value="1"/>
</dbReference>
<dbReference type="SUPFAM" id="SSF46548">
    <property type="entry name" value="alpha-helical ferredoxin"/>
    <property type="match status" value="1"/>
</dbReference>
<dbReference type="PROSITE" id="PS00198">
    <property type="entry name" value="4FE4S_FER_1"/>
    <property type="match status" value="1"/>
</dbReference>
<feature type="domain" description="4Fe-4S ferredoxin-type" evidence="1">
    <location>
        <begin position="17"/>
        <end position="37"/>
    </location>
</feature>
<feature type="non-terminal residue" evidence="2">
    <location>
        <position position="37"/>
    </location>
</feature>
<dbReference type="InterPro" id="IPR017900">
    <property type="entry name" value="4Fe4S_Fe_S_CS"/>
</dbReference>
<dbReference type="AlphaFoldDB" id="X0XDI1"/>
<comment type="caution">
    <text evidence="2">The sequence shown here is derived from an EMBL/GenBank/DDBJ whole genome shotgun (WGS) entry which is preliminary data.</text>
</comment>
<reference evidence="2" key="1">
    <citation type="journal article" date="2014" name="Front. Microbiol.">
        <title>High frequency of phylogenetically diverse reductive dehalogenase-homologous genes in deep subseafloor sedimentary metagenomes.</title>
        <authorList>
            <person name="Kawai M."/>
            <person name="Futagami T."/>
            <person name="Toyoda A."/>
            <person name="Takaki Y."/>
            <person name="Nishi S."/>
            <person name="Hori S."/>
            <person name="Arai W."/>
            <person name="Tsubouchi T."/>
            <person name="Morono Y."/>
            <person name="Uchiyama I."/>
            <person name="Ito T."/>
            <person name="Fujiyama A."/>
            <person name="Inagaki F."/>
            <person name="Takami H."/>
        </authorList>
    </citation>
    <scope>NUCLEOTIDE SEQUENCE</scope>
    <source>
        <strain evidence="2">Expedition CK06-06</strain>
    </source>
</reference>
<gene>
    <name evidence="2" type="ORF">S01H1_74012</name>
</gene>
<dbReference type="EMBL" id="BARS01049480">
    <property type="protein sequence ID" value="GAG33447.1"/>
    <property type="molecule type" value="Genomic_DNA"/>
</dbReference>
<accession>X0XDI1</accession>
<dbReference type="Pfam" id="PF00037">
    <property type="entry name" value="Fer4"/>
    <property type="match status" value="1"/>
</dbReference>
<dbReference type="InterPro" id="IPR017896">
    <property type="entry name" value="4Fe4S_Fe-S-bd"/>
</dbReference>
<proteinExistence type="predicted"/>